<reference evidence="2 3" key="1">
    <citation type="submission" date="2019-01" db="EMBL/GenBank/DDBJ databases">
        <title>Complete genome sequence of Bifidobacterium gallinarum CACC 514.</title>
        <authorList>
            <person name="Jung M."/>
        </authorList>
    </citation>
    <scope>NUCLEOTIDE SEQUENCE [LARGE SCALE GENOMIC DNA]</scope>
    <source>
        <strain evidence="2 3">CACC 514</strain>
    </source>
</reference>
<feature type="compositionally biased region" description="Basic and acidic residues" evidence="1">
    <location>
        <begin position="1"/>
        <end position="13"/>
    </location>
</feature>
<feature type="region of interest" description="Disordered" evidence="1">
    <location>
        <begin position="295"/>
        <end position="335"/>
    </location>
</feature>
<protein>
    <submittedName>
        <fullName evidence="2">DUF4913 domain-containing protein</fullName>
    </submittedName>
</protein>
<feature type="region of interest" description="Disordered" evidence="1">
    <location>
        <begin position="1"/>
        <end position="40"/>
    </location>
</feature>
<dbReference type="AlphaFoldDB" id="A0A4P6DSU5"/>
<feature type="compositionally biased region" description="Basic and acidic residues" evidence="1">
    <location>
        <begin position="319"/>
        <end position="335"/>
    </location>
</feature>
<dbReference type="Pfam" id="PF16259">
    <property type="entry name" value="DUF4913"/>
    <property type="match status" value="1"/>
</dbReference>
<name>A0A4P6DSU5_9BIFI</name>
<organism evidence="2 3">
    <name type="scientific">Bifidobacterium pullorum subsp. gallinarum</name>
    <dbReference type="NCBI Taxonomy" id="78344"/>
    <lineage>
        <taxon>Bacteria</taxon>
        <taxon>Bacillati</taxon>
        <taxon>Actinomycetota</taxon>
        <taxon>Actinomycetes</taxon>
        <taxon>Bifidobacteriales</taxon>
        <taxon>Bifidobacteriaceae</taxon>
        <taxon>Bifidobacterium</taxon>
    </lineage>
</organism>
<evidence type="ECO:0000313" key="3">
    <source>
        <dbReference type="Proteomes" id="UP000293589"/>
    </source>
</evidence>
<dbReference type="InterPro" id="IPR032584">
    <property type="entry name" value="DUF4913"/>
</dbReference>
<sequence length="335" mass="35599">MDRRARQGPEGRSGKGCMTMNDDTNDMTEPPIAGGDPPAVMGRAVRAARDLLATLAESGEGVSLVTILTKAVLENRAARAQADGSSPEHAAVPVGSAPTPDPGDADATTPDPDSGSDAADDGDPFMRGAPAAASRVGPVSVPTVDPPGDAEPIADENAGADDDAGHGEPSGGDALPDPETEERYDAQMGARVARTETFYPNLVAFVECFLAHVFPFHQSASSHIQWVPDWWRHPALVFPLDAIWRSYETSRRSPGQMMIWYIQASSMLDRVFDKDRGIVASIDTGTITTAKGEPLPCERPRRGWRAPIVDKLSVPGPGHGDDSVDTDDHSDNKEE</sequence>
<evidence type="ECO:0000313" key="2">
    <source>
        <dbReference type="EMBL" id="QAY33013.1"/>
    </source>
</evidence>
<accession>A0A4P6DSU5</accession>
<proteinExistence type="predicted"/>
<dbReference type="Proteomes" id="UP000293589">
    <property type="component" value="Chromosome"/>
</dbReference>
<feature type="region of interest" description="Disordered" evidence="1">
    <location>
        <begin position="77"/>
        <end position="187"/>
    </location>
</feature>
<gene>
    <name evidence="2" type="ORF">ESN35_06060</name>
</gene>
<dbReference type="KEGG" id="bgx:ESN35_06060"/>
<feature type="compositionally biased region" description="Acidic residues" evidence="1">
    <location>
        <begin position="152"/>
        <end position="162"/>
    </location>
</feature>
<dbReference type="EMBL" id="CP035464">
    <property type="protein sequence ID" value="QAY33013.1"/>
    <property type="molecule type" value="Genomic_DNA"/>
</dbReference>
<feature type="compositionally biased region" description="Low complexity" evidence="1">
    <location>
        <begin position="105"/>
        <end position="117"/>
    </location>
</feature>
<evidence type="ECO:0000256" key="1">
    <source>
        <dbReference type="SAM" id="MobiDB-lite"/>
    </source>
</evidence>